<organism evidence="6 7">
    <name type="scientific">Candidatus Uhrbacteria bacterium RIFCSPHIGHO2_12_FULL_60_25</name>
    <dbReference type="NCBI Taxonomy" id="1802399"/>
    <lineage>
        <taxon>Bacteria</taxon>
        <taxon>Candidatus Uhriibacteriota</taxon>
    </lineage>
</organism>
<dbReference type="SUPFAM" id="SSF46561">
    <property type="entry name" value="Ribosomal protein L29 (L29p)"/>
    <property type="match status" value="1"/>
</dbReference>
<accession>A0A1F7ULS4</accession>
<dbReference type="STRING" id="1802399.A3E39_00390"/>
<evidence type="ECO:0000256" key="3">
    <source>
        <dbReference type="ARBA" id="ARBA00023274"/>
    </source>
</evidence>
<evidence type="ECO:0000256" key="4">
    <source>
        <dbReference type="ARBA" id="ARBA00035204"/>
    </source>
</evidence>
<sequence>MEVKDLRNQSPVRLLELANELRAKIRDLRFTVGTRQSANVRDFRKAKRDLARILTIRNEKMRTSV</sequence>
<evidence type="ECO:0000256" key="5">
    <source>
        <dbReference type="HAMAP-Rule" id="MF_00374"/>
    </source>
</evidence>
<reference evidence="6 7" key="1">
    <citation type="journal article" date="2016" name="Nat. Commun.">
        <title>Thousands of microbial genomes shed light on interconnected biogeochemical processes in an aquifer system.</title>
        <authorList>
            <person name="Anantharaman K."/>
            <person name="Brown C.T."/>
            <person name="Hug L.A."/>
            <person name="Sharon I."/>
            <person name="Castelle C.J."/>
            <person name="Probst A.J."/>
            <person name="Thomas B.C."/>
            <person name="Singh A."/>
            <person name="Wilkins M.J."/>
            <person name="Karaoz U."/>
            <person name="Brodie E.L."/>
            <person name="Williams K.H."/>
            <person name="Hubbard S.S."/>
            <person name="Banfield J.F."/>
        </authorList>
    </citation>
    <scope>NUCLEOTIDE SEQUENCE [LARGE SCALE GENOMIC DNA]</scope>
</reference>
<dbReference type="InterPro" id="IPR036049">
    <property type="entry name" value="Ribosomal_uL29_sf"/>
</dbReference>
<dbReference type="CDD" id="cd00427">
    <property type="entry name" value="Ribosomal_L29_HIP"/>
    <property type="match status" value="1"/>
</dbReference>
<dbReference type="GO" id="GO:0006412">
    <property type="term" value="P:translation"/>
    <property type="evidence" value="ECO:0007669"/>
    <property type="project" value="UniProtKB-UniRule"/>
</dbReference>
<keyword evidence="2 5" id="KW-0689">Ribosomal protein</keyword>
<dbReference type="GO" id="GO:0005840">
    <property type="term" value="C:ribosome"/>
    <property type="evidence" value="ECO:0007669"/>
    <property type="project" value="UniProtKB-KW"/>
</dbReference>
<keyword evidence="3 5" id="KW-0687">Ribonucleoprotein</keyword>
<dbReference type="Pfam" id="PF00831">
    <property type="entry name" value="Ribosomal_L29"/>
    <property type="match status" value="1"/>
</dbReference>
<protein>
    <recommendedName>
        <fullName evidence="4 5">Large ribosomal subunit protein uL29</fullName>
    </recommendedName>
</protein>
<proteinExistence type="inferred from homology"/>
<dbReference type="Gene3D" id="1.10.287.310">
    <property type="match status" value="1"/>
</dbReference>
<dbReference type="InterPro" id="IPR001854">
    <property type="entry name" value="Ribosomal_uL29"/>
</dbReference>
<evidence type="ECO:0000313" key="7">
    <source>
        <dbReference type="Proteomes" id="UP000176603"/>
    </source>
</evidence>
<evidence type="ECO:0000256" key="2">
    <source>
        <dbReference type="ARBA" id="ARBA00022980"/>
    </source>
</evidence>
<evidence type="ECO:0000256" key="1">
    <source>
        <dbReference type="ARBA" id="ARBA00009254"/>
    </source>
</evidence>
<dbReference type="GO" id="GO:0003735">
    <property type="term" value="F:structural constituent of ribosome"/>
    <property type="evidence" value="ECO:0007669"/>
    <property type="project" value="InterPro"/>
</dbReference>
<dbReference type="EMBL" id="MGEH01000015">
    <property type="protein sequence ID" value="OGL79226.1"/>
    <property type="molecule type" value="Genomic_DNA"/>
</dbReference>
<dbReference type="HAMAP" id="MF_00374">
    <property type="entry name" value="Ribosomal_uL29"/>
    <property type="match status" value="1"/>
</dbReference>
<dbReference type="NCBIfam" id="TIGR00012">
    <property type="entry name" value="L29"/>
    <property type="match status" value="1"/>
</dbReference>
<dbReference type="Proteomes" id="UP000176603">
    <property type="component" value="Unassembled WGS sequence"/>
</dbReference>
<dbReference type="GO" id="GO:1990904">
    <property type="term" value="C:ribonucleoprotein complex"/>
    <property type="evidence" value="ECO:0007669"/>
    <property type="project" value="UniProtKB-KW"/>
</dbReference>
<comment type="similarity">
    <text evidence="1 5">Belongs to the universal ribosomal protein uL29 family.</text>
</comment>
<dbReference type="AlphaFoldDB" id="A0A1F7ULS4"/>
<gene>
    <name evidence="5" type="primary">rpmC</name>
    <name evidence="6" type="ORF">A3E39_00390</name>
</gene>
<name>A0A1F7ULS4_9BACT</name>
<evidence type="ECO:0000313" key="6">
    <source>
        <dbReference type="EMBL" id="OGL79226.1"/>
    </source>
</evidence>
<comment type="caution">
    <text evidence="6">The sequence shown here is derived from an EMBL/GenBank/DDBJ whole genome shotgun (WGS) entry which is preliminary data.</text>
</comment>